<dbReference type="EMBL" id="CAJNOG010000800">
    <property type="protein sequence ID" value="CAF1360873.1"/>
    <property type="molecule type" value="Genomic_DNA"/>
</dbReference>
<evidence type="ECO:0000313" key="3">
    <source>
        <dbReference type="EMBL" id="CAF1360873.1"/>
    </source>
</evidence>
<evidence type="ECO:0000256" key="1">
    <source>
        <dbReference type="ARBA" id="ARBA00006231"/>
    </source>
</evidence>
<name>A0A815I573_9BILA</name>
<dbReference type="Proteomes" id="UP000663845">
    <property type="component" value="Unassembled WGS sequence"/>
</dbReference>
<dbReference type="Pfam" id="PF09174">
    <property type="entry name" value="Maf1"/>
    <property type="match status" value="1"/>
</dbReference>
<comment type="caution">
    <text evidence="3">The sequence shown here is derived from an EMBL/GenBank/DDBJ whole genome shotgun (WGS) entry which is preliminary data.</text>
</comment>
<gene>
    <name evidence="3" type="ORF">JYZ213_LOCUS35573</name>
</gene>
<dbReference type="InterPro" id="IPR038564">
    <property type="entry name" value="Maf1_sf"/>
</dbReference>
<dbReference type="PANTHER" id="PTHR22504:SF0">
    <property type="entry name" value="REPRESSOR OF RNA POLYMERASE III TRANSCRIPTION MAF1 HOMOLOG"/>
    <property type="match status" value="1"/>
</dbReference>
<proteinExistence type="inferred from homology"/>
<dbReference type="PANTHER" id="PTHR22504">
    <property type="entry name" value="REPRESSOR OF RNA POLYMERASE III TRANSCRIPTION MAF1"/>
    <property type="match status" value="1"/>
</dbReference>
<dbReference type="AlphaFoldDB" id="A0A815I573"/>
<dbReference type="GO" id="GO:0000994">
    <property type="term" value="F:RNA polymerase III core binding"/>
    <property type="evidence" value="ECO:0007669"/>
    <property type="project" value="TreeGrafter"/>
</dbReference>
<organism evidence="3 4">
    <name type="scientific">Adineta steineri</name>
    <dbReference type="NCBI Taxonomy" id="433720"/>
    <lineage>
        <taxon>Eukaryota</taxon>
        <taxon>Metazoa</taxon>
        <taxon>Spiralia</taxon>
        <taxon>Gnathifera</taxon>
        <taxon>Rotifera</taxon>
        <taxon>Eurotatoria</taxon>
        <taxon>Bdelloidea</taxon>
        <taxon>Adinetida</taxon>
        <taxon>Adinetidae</taxon>
        <taxon>Adineta</taxon>
    </lineage>
</organism>
<sequence>MYGLYRYSTIIEVYRPDGTSDPFSESGIIWSFNFFFYNRKLRRILFLTCRADCKTSTNNGDDDDENEHIDQDNDLAFDGVMD</sequence>
<accession>A0A815I573</accession>
<comment type="similarity">
    <text evidence="1">Belongs to the MAF1 family.</text>
</comment>
<reference evidence="3" key="1">
    <citation type="submission" date="2021-02" db="EMBL/GenBank/DDBJ databases">
        <authorList>
            <person name="Nowell W R."/>
        </authorList>
    </citation>
    <scope>NUCLEOTIDE SEQUENCE</scope>
</reference>
<dbReference type="GO" id="GO:0005634">
    <property type="term" value="C:nucleus"/>
    <property type="evidence" value="ECO:0007669"/>
    <property type="project" value="TreeGrafter"/>
</dbReference>
<evidence type="ECO:0000256" key="2">
    <source>
        <dbReference type="ARBA" id="ARBA00020829"/>
    </source>
</evidence>
<dbReference type="Gene3D" id="3.40.1000.50">
    <property type="entry name" value="Repressor of RNA polymerase III transcription Maf1"/>
    <property type="match status" value="1"/>
</dbReference>
<dbReference type="InterPro" id="IPR015257">
    <property type="entry name" value="Maf1"/>
</dbReference>
<dbReference type="GO" id="GO:0016480">
    <property type="term" value="P:negative regulation of transcription by RNA polymerase III"/>
    <property type="evidence" value="ECO:0007669"/>
    <property type="project" value="InterPro"/>
</dbReference>
<evidence type="ECO:0000313" key="4">
    <source>
        <dbReference type="Proteomes" id="UP000663845"/>
    </source>
</evidence>
<protein>
    <recommendedName>
        <fullName evidence="2">Repressor of RNA polymerase III transcription MAF1 homolog</fullName>
    </recommendedName>
</protein>